<reference evidence="7 8" key="1">
    <citation type="submission" date="2016-08" db="EMBL/GenBank/DDBJ databases">
        <title>A Parts List for Fungal Cellulosomes Revealed by Comparative Genomics.</title>
        <authorList>
            <consortium name="DOE Joint Genome Institute"/>
            <person name="Haitjema C.H."/>
            <person name="Gilmore S.P."/>
            <person name="Henske J.K."/>
            <person name="Solomon K.V."/>
            <person name="De Groot R."/>
            <person name="Kuo A."/>
            <person name="Mondo S.J."/>
            <person name="Salamov A.A."/>
            <person name="Labutti K."/>
            <person name="Zhao Z."/>
            <person name="Chiniquy J."/>
            <person name="Barry K."/>
            <person name="Brewer H.M."/>
            <person name="Purvine S.O."/>
            <person name="Wright A.T."/>
            <person name="Boxma B."/>
            <person name="Van Alen T."/>
            <person name="Hackstein J.H."/>
            <person name="Baker S.E."/>
            <person name="Grigoriev I.V."/>
            <person name="O'Malley M.A."/>
        </authorList>
    </citation>
    <scope>NUCLEOTIDE SEQUENCE [LARGE SCALE GENOMIC DNA]</scope>
    <source>
        <strain evidence="7 8">S4</strain>
    </source>
</reference>
<feature type="transmembrane region" description="Helical" evidence="5">
    <location>
        <begin position="185"/>
        <end position="207"/>
    </location>
</feature>
<keyword evidence="5" id="KW-0812">Transmembrane</keyword>
<evidence type="ECO:0000256" key="4">
    <source>
        <dbReference type="SAM" id="MobiDB-lite"/>
    </source>
</evidence>
<reference evidence="7 8" key="2">
    <citation type="submission" date="2016-08" db="EMBL/GenBank/DDBJ databases">
        <title>Pervasive Adenine N6-methylation of Active Genes in Fungi.</title>
        <authorList>
            <consortium name="DOE Joint Genome Institute"/>
            <person name="Mondo S.J."/>
            <person name="Dannebaum R.O."/>
            <person name="Kuo R.C."/>
            <person name="Labutti K."/>
            <person name="Haridas S."/>
            <person name="Kuo A."/>
            <person name="Salamov A."/>
            <person name="Ahrendt S.R."/>
            <person name="Lipzen A."/>
            <person name="Sullivan W."/>
            <person name="Andreopoulos W.B."/>
            <person name="Clum A."/>
            <person name="Lindquist E."/>
            <person name="Daum C."/>
            <person name="Ramamoorthy G.K."/>
            <person name="Gryganskyi A."/>
            <person name="Culley D."/>
            <person name="Magnuson J.K."/>
            <person name="James T.Y."/>
            <person name="O'Malley M.A."/>
            <person name="Stajich J.E."/>
            <person name="Spatafora J.W."/>
            <person name="Visel A."/>
            <person name="Grigoriev I.V."/>
        </authorList>
    </citation>
    <scope>NUCLEOTIDE SEQUENCE [LARGE SCALE GENOMIC DNA]</scope>
    <source>
        <strain evidence="7 8">S4</strain>
    </source>
</reference>
<keyword evidence="5" id="KW-0472">Membrane</keyword>
<dbReference type="SUPFAM" id="SSF52058">
    <property type="entry name" value="L domain-like"/>
    <property type="match status" value="1"/>
</dbReference>
<dbReference type="InterPro" id="IPR036028">
    <property type="entry name" value="SH3-like_dom_sf"/>
</dbReference>
<evidence type="ECO:0000256" key="3">
    <source>
        <dbReference type="PROSITE-ProRule" id="PRU00192"/>
    </source>
</evidence>
<sequence length="469" mass="52956">MTDCTYFQTIIKELNPADTNTGDCCSWSMVECDGQNIVKLDFSHYDGISKQMAFPQTIAFLNNIKEFSIKGQQNINDIYTLPNQNLEKVDLSNSGMNSESFPTWIMDAPKLKELDISNTQITGLPQREFKNKPSDCNFSNTPICGTYQSSPYDFMPDNCKSSCSGYVPNNSTNTSSKKKTSGTVIWPYIVIGGVVILLAALAALYFIMRRRKSKKETFISYDDNSSPRPILPFTRKEDRENESVEINVAQNVPKLNPPPAAQVPVPSVTVPPQAAVVKHDPEDKKIEEVARNNYTTAYGGIPQKNVFNRSSGASVKDIYRQHNASTISMEQDQSFMPHPSIYNTMTTDNDSEDDEEISDIINEPIINALHLKEDKEKSEQQQQQPDLLRRKSSRKAQKEQAEPVKQEKEELYIANWDYTPTLSDELELAAGDVIVIKKKFDDGWSNGFNRRTGKSGIVPLCYLKEYEEE</sequence>
<dbReference type="EMBL" id="MCFG01000049">
    <property type="protein sequence ID" value="ORX84609.1"/>
    <property type="molecule type" value="Genomic_DNA"/>
</dbReference>
<feature type="region of interest" description="Disordered" evidence="4">
    <location>
        <begin position="373"/>
        <end position="406"/>
    </location>
</feature>
<dbReference type="STRING" id="1754192.A0A1Y1XFS3"/>
<accession>A0A1Y1XFS3</accession>
<comment type="caution">
    <text evidence="7">The sequence shown here is derived from an EMBL/GenBank/DDBJ whole genome shotgun (WGS) entry which is preliminary data.</text>
</comment>
<feature type="domain" description="SH3" evidence="6">
    <location>
        <begin position="407"/>
        <end position="468"/>
    </location>
</feature>
<keyword evidence="8" id="KW-1185">Reference proteome</keyword>
<keyword evidence="5" id="KW-1133">Transmembrane helix</keyword>
<dbReference type="Gene3D" id="2.30.30.40">
    <property type="entry name" value="SH3 Domains"/>
    <property type="match status" value="1"/>
</dbReference>
<dbReference type="InterPro" id="IPR032675">
    <property type="entry name" value="LRR_dom_sf"/>
</dbReference>
<evidence type="ECO:0000313" key="8">
    <source>
        <dbReference type="Proteomes" id="UP000193944"/>
    </source>
</evidence>
<dbReference type="InterPro" id="IPR001452">
    <property type="entry name" value="SH3_domain"/>
</dbReference>
<dbReference type="Gene3D" id="3.80.10.10">
    <property type="entry name" value="Ribonuclease Inhibitor"/>
    <property type="match status" value="1"/>
</dbReference>
<evidence type="ECO:0000256" key="2">
    <source>
        <dbReference type="ARBA" id="ARBA00022737"/>
    </source>
</evidence>
<gene>
    <name evidence="7" type="ORF">BCR32DRAFT_291239</name>
</gene>
<dbReference type="SUPFAM" id="SSF50044">
    <property type="entry name" value="SH3-domain"/>
    <property type="match status" value="1"/>
</dbReference>
<dbReference type="PANTHER" id="PTHR46218">
    <property type="entry name" value="LASP"/>
    <property type="match status" value="1"/>
</dbReference>
<evidence type="ECO:0000313" key="7">
    <source>
        <dbReference type="EMBL" id="ORX84609.1"/>
    </source>
</evidence>
<dbReference type="SMART" id="SM00326">
    <property type="entry name" value="SH3"/>
    <property type="match status" value="1"/>
</dbReference>
<feature type="compositionally biased region" description="Basic and acidic residues" evidence="4">
    <location>
        <begin position="396"/>
        <end position="406"/>
    </location>
</feature>
<dbReference type="InterPro" id="IPR051759">
    <property type="entry name" value="LIM-SH3_domain_protein"/>
</dbReference>
<dbReference type="PROSITE" id="PS50002">
    <property type="entry name" value="SH3"/>
    <property type="match status" value="1"/>
</dbReference>
<organism evidence="7 8">
    <name type="scientific">Anaeromyces robustus</name>
    <dbReference type="NCBI Taxonomy" id="1754192"/>
    <lineage>
        <taxon>Eukaryota</taxon>
        <taxon>Fungi</taxon>
        <taxon>Fungi incertae sedis</taxon>
        <taxon>Chytridiomycota</taxon>
        <taxon>Chytridiomycota incertae sedis</taxon>
        <taxon>Neocallimastigomycetes</taxon>
        <taxon>Neocallimastigales</taxon>
        <taxon>Neocallimastigaceae</taxon>
        <taxon>Anaeromyces</taxon>
    </lineage>
</organism>
<dbReference type="Pfam" id="PF14604">
    <property type="entry name" value="SH3_9"/>
    <property type="match status" value="1"/>
</dbReference>
<dbReference type="PANTHER" id="PTHR46218:SF4">
    <property type="entry name" value="LIM AND SH3 DOMAIN PROTEIN LASP"/>
    <property type="match status" value="1"/>
</dbReference>
<dbReference type="Proteomes" id="UP000193944">
    <property type="component" value="Unassembled WGS sequence"/>
</dbReference>
<dbReference type="OrthoDB" id="2146336at2759"/>
<dbReference type="AlphaFoldDB" id="A0A1Y1XFS3"/>
<protein>
    <recommendedName>
        <fullName evidence="6">SH3 domain-containing protein</fullName>
    </recommendedName>
</protein>
<evidence type="ECO:0000259" key="6">
    <source>
        <dbReference type="PROSITE" id="PS50002"/>
    </source>
</evidence>
<evidence type="ECO:0000256" key="1">
    <source>
        <dbReference type="ARBA" id="ARBA00022443"/>
    </source>
</evidence>
<keyword evidence="2" id="KW-0677">Repeat</keyword>
<evidence type="ECO:0000256" key="5">
    <source>
        <dbReference type="SAM" id="Phobius"/>
    </source>
</evidence>
<keyword evidence="1 3" id="KW-0728">SH3 domain</keyword>
<proteinExistence type="predicted"/>
<name>A0A1Y1XFS3_9FUNG</name>